<keyword evidence="5" id="KW-0238">DNA-binding</keyword>
<dbReference type="InterPro" id="IPR013986">
    <property type="entry name" value="DExx_box_DNA_helicase_dom_sf"/>
</dbReference>
<protein>
    <submittedName>
        <fullName evidence="7">DNA helicase II</fullName>
    </submittedName>
</protein>
<gene>
    <name evidence="7" type="ORF">GZ29E12_20</name>
</gene>
<dbReference type="Pfam" id="PF00580">
    <property type="entry name" value="UvrD-helicase"/>
    <property type="match status" value="1"/>
</dbReference>
<dbReference type="InterPro" id="IPR027417">
    <property type="entry name" value="P-loop_NTPase"/>
</dbReference>
<dbReference type="Gene3D" id="3.40.50.300">
    <property type="entry name" value="P-loop containing nucleotide triphosphate hydrolases"/>
    <property type="match status" value="2"/>
</dbReference>
<dbReference type="EMBL" id="AY714851">
    <property type="protein sequence ID" value="AAU83508.1"/>
    <property type="molecule type" value="Genomic_DNA"/>
</dbReference>
<evidence type="ECO:0000259" key="6">
    <source>
        <dbReference type="Pfam" id="PF00580"/>
    </source>
</evidence>
<keyword evidence="1" id="KW-0547">Nucleotide-binding</keyword>
<proteinExistence type="predicted"/>
<dbReference type="Gene3D" id="1.10.10.160">
    <property type="match status" value="1"/>
</dbReference>
<dbReference type="GO" id="GO:0000725">
    <property type="term" value="P:recombinational repair"/>
    <property type="evidence" value="ECO:0007669"/>
    <property type="project" value="TreeGrafter"/>
</dbReference>
<dbReference type="PANTHER" id="PTHR11070:SF2">
    <property type="entry name" value="ATP-DEPENDENT DNA HELICASE SRS2"/>
    <property type="match status" value="1"/>
</dbReference>
<dbReference type="GO" id="GO:0003677">
    <property type="term" value="F:DNA binding"/>
    <property type="evidence" value="ECO:0007669"/>
    <property type="project" value="UniProtKB-KW"/>
</dbReference>
<evidence type="ECO:0000256" key="4">
    <source>
        <dbReference type="ARBA" id="ARBA00022840"/>
    </source>
</evidence>
<organism evidence="7">
    <name type="scientific">Uncultured archaeon GZfos26G2</name>
    <dbReference type="NCBI Taxonomy" id="3386331"/>
    <lineage>
        <taxon>Archaea</taxon>
        <taxon>Methanobacteriati</taxon>
        <taxon>Methanobacteriota</taxon>
        <taxon>Stenosarchaea group</taxon>
        <taxon>Methanomicrobia</taxon>
        <taxon>Candidatus Methanophagales</taxon>
        <taxon>Candidatus Methanophagaceae</taxon>
        <taxon>Candidatus Methanophaga</taxon>
    </lineage>
</organism>
<dbReference type="GO" id="GO:0043138">
    <property type="term" value="F:3'-5' DNA helicase activity"/>
    <property type="evidence" value="ECO:0007669"/>
    <property type="project" value="TreeGrafter"/>
</dbReference>
<keyword evidence="2" id="KW-0378">Hydrolase</keyword>
<evidence type="ECO:0000256" key="1">
    <source>
        <dbReference type="ARBA" id="ARBA00022741"/>
    </source>
</evidence>
<dbReference type="PANTHER" id="PTHR11070">
    <property type="entry name" value="UVRD / RECB / PCRA DNA HELICASE FAMILY MEMBER"/>
    <property type="match status" value="1"/>
</dbReference>
<dbReference type="GO" id="GO:0016787">
    <property type="term" value="F:hydrolase activity"/>
    <property type="evidence" value="ECO:0007669"/>
    <property type="project" value="UniProtKB-KW"/>
</dbReference>
<keyword evidence="3 7" id="KW-0347">Helicase</keyword>
<sequence length="329" mass="38173">MKLIFPLIDKRKLKKKLNEFSAGWATKPHETVFERNQEDQKFKNAVVNWLSEYEAAMMEEIIYFAVDLAKKLPSSQLIDKVEYILVDEYQDFNKLEQEFINILAKDSKLLLVVGDPNQSIYSFKFAYPSGILDFANRNDVEKYSLPFSGRSPKKVINVANQLLLQNNPSQTNLIKSLPNKEEGKRKFKSFENQQEEFYFVLSSIIQCLKKDIEPKNIIILVPRKKLGMEFVKFANEKKEGSMNGDVDFAFIQKVGFSDIEKEKILLFSLLINSESPLHIRSYLGLGDNDHFYREILKLKQKYGGIQEIIKRANPEDFPKEAVPQLPNNQ</sequence>
<dbReference type="InterPro" id="IPR014016">
    <property type="entry name" value="UvrD-like_ATP-bd"/>
</dbReference>
<dbReference type="InterPro" id="IPR000212">
    <property type="entry name" value="DNA_helicase_UvrD/REP"/>
</dbReference>
<accession>Q64AR9</accession>
<evidence type="ECO:0000256" key="2">
    <source>
        <dbReference type="ARBA" id="ARBA00022801"/>
    </source>
</evidence>
<name>Q64AR9_UNCAG</name>
<dbReference type="SUPFAM" id="SSF52540">
    <property type="entry name" value="P-loop containing nucleoside triphosphate hydrolases"/>
    <property type="match status" value="1"/>
</dbReference>
<evidence type="ECO:0000313" key="7">
    <source>
        <dbReference type="EMBL" id="AAU83508.1"/>
    </source>
</evidence>
<reference evidence="7" key="2">
    <citation type="submission" date="2004-08" db="EMBL/GenBank/DDBJ databases">
        <authorList>
            <person name="Putnam N."/>
            <person name="Detter J.C."/>
            <person name="Richardson P.M."/>
            <person name="Rokhsar D."/>
        </authorList>
    </citation>
    <scope>NUCLEOTIDE SEQUENCE</scope>
</reference>
<evidence type="ECO:0000256" key="3">
    <source>
        <dbReference type="ARBA" id="ARBA00022806"/>
    </source>
</evidence>
<dbReference type="AlphaFoldDB" id="Q64AR9"/>
<reference evidence="7" key="1">
    <citation type="journal article" date="2004" name="Science">
        <title>Reverse methanogenesis: testing the hypothesis with environmental genomics.</title>
        <authorList>
            <person name="Hallam S.J."/>
            <person name="Putnam N."/>
            <person name="Preston C.M."/>
            <person name="Detter J.C."/>
            <person name="Rokhsar D."/>
            <person name="Richardson P.M."/>
            <person name="DeLong E.F."/>
        </authorList>
    </citation>
    <scope>NUCLEOTIDE SEQUENCE</scope>
</reference>
<dbReference type="GO" id="GO:0005524">
    <property type="term" value="F:ATP binding"/>
    <property type="evidence" value="ECO:0007669"/>
    <property type="project" value="UniProtKB-KW"/>
</dbReference>
<evidence type="ECO:0000256" key="5">
    <source>
        <dbReference type="ARBA" id="ARBA00023125"/>
    </source>
</evidence>
<keyword evidence="4" id="KW-0067">ATP-binding</keyword>
<feature type="domain" description="UvrD-like helicase ATP-binding" evidence="6">
    <location>
        <begin position="34"/>
        <end position="136"/>
    </location>
</feature>